<dbReference type="Proteomes" id="UP000008550">
    <property type="component" value="Chromosome"/>
</dbReference>
<organism evidence="1 2">
    <name type="scientific">Heliobacterium modesticaldum (strain ATCC 51547 / Ice1)</name>
    <dbReference type="NCBI Taxonomy" id="498761"/>
    <lineage>
        <taxon>Bacteria</taxon>
        <taxon>Bacillati</taxon>
        <taxon>Bacillota</taxon>
        <taxon>Clostridia</taxon>
        <taxon>Eubacteriales</taxon>
        <taxon>Heliobacteriaceae</taxon>
        <taxon>Heliomicrobium</taxon>
    </lineage>
</organism>
<evidence type="ECO:0008006" key="3">
    <source>
        <dbReference type="Google" id="ProtNLM"/>
    </source>
</evidence>
<dbReference type="EMBL" id="CP000930">
    <property type="protein sequence ID" value="ABZ82643.1"/>
    <property type="molecule type" value="Genomic_DNA"/>
</dbReference>
<protein>
    <recommendedName>
        <fullName evidence="3">Trigger factor C-terminal domain-containing protein</fullName>
    </recommendedName>
</protein>
<keyword evidence="2" id="KW-1185">Reference proteome</keyword>
<reference evidence="1 2" key="1">
    <citation type="journal article" date="2008" name="J. Bacteriol.">
        <title>The genome of Heliobacterium modesticaldum, a phototrophic representative of the Firmicutes containing the simplest photosynthetic apparatus.</title>
        <authorList>
            <person name="Sattley W.M."/>
            <person name="Madigan M.T."/>
            <person name="Swingley W.D."/>
            <person name="Cheung P.C."/>
            <person name="Clocksin K.M."/>
            <person name="Conrad A.L."/>
            <person name="Dejesa L.C."/>
            <person name="Honchak B.M."/>
            <person name="Jung D.O."/>
            <person name="Karbach L.E."/>
            <person name="Kurdoglu A."/>
            <person name="Lahiri S."/>
            <person name="Mastrian S.D."/>
            <person name="Page L.E."/>
            <person name="Taylor H.L."/>
            <person name="Wang Z.T."/>
            <person name="Raymond J."/>
            <person name="Chen M."/>
            <person name="Blankenship R.E."/>
            <person name="Touchman J.W."/>
        </authorList>
    </citation>
    <scope>NUCLEOTIDE SEQUENCE [LARGE SCALE GENOMIC DNA]</scope>
    <source>
        <strain evidence="2">ATCC 51547 / Ice1</strain>
    </source>
</reference>
<evidence type="ECO:0000313" key="1">
    <source>
        <dbReference type="EMBL" id="ABZ82643.1"/>
    </source>
</evidence>
<dbReference type="KEGG" id="hmo:HM1_0018"/>
<dbReference type="HOGENOM" id="CLU_2034856_0_0_9"/>
<name>B0THX0_HELMI</name>
<dbReference type="AlphaFoldDB" id="B0THX0"/>
<accession>B0THX0</accession>
<sequence length="121" mass="13747">MWKEVIKNKALYAESKKQKLDVSLDEAKQFALESAKAFETIEPSPSKAEAEAYLAGLELTPREYFEKVAPSEYQIGMSIGRLKAKLYEEKKVDPSSPIDVLDKVFDEYTNTIVRNAKVVRN</sequence>
<proteinExistence type="predicted"/>
<evidence type="ECO:0000313" key="2">
    <source>
        <dbReference type="Proteomes" id="UP000008550"/>
    </source>
</evidence>
<dbReference type="RefSeq" id="WP_012281192.1">
    <property type="nucleotide sequence ID" value="NC_010337.2"/>
</dbReference>
<gene>
    <name evidence="1" type="ORF">HM1_0018</name>
</gene>